<dbReference type="InterPro" id="IPR051463">
    <property type="entry name" value="Peptidase_U62_metallo"/>
</dbReference>
<dbReference type="InterPro" id="IPR045569">
    <property type="entry name" value="Metalloprtase-TldD/E_C"/>
</dbReference>
<dbReference type="KEGG" id="psi:S70_13985"/>
<dbReference type="Gene3D" id="3.30.2290.10">
    <property type="entry name" value="PmbA/TldD superfamily"/>
    <property type="match status" value="1"/>
</dbReference>
<dbReference type="GO" id="GO:0005829">
    <property type="term" value="C:cytosol"/>
    <property type="evidence" value="ECO:0007669"/>
    <property type="project" value="TreeGrafter"/>
</dbReference>
<dbReference type="InterPro" id="IPR025502">
    <property type="entry name" value="TldD"/>
</dbReference>
<dbReference type="InterPro" id="IPR002510">
    <property type="entry name" value="Metalloprtase-TldD/E_N"/>
</dbReference>
<sequence>MSLASVSEHLLAANGLDHQKLYDTLGLLSERKIDYADLYFQSSYHEAWVLEDRIIKDGSYNIDQGVGVRAISGEKTGFAYADQVSLMALQQSATAARSIVSEQGNGKSQILTEVGYKKLYSETDPLQSLSREDKIALLHRIDQVARAEDPRVIEVNASLTGVYEQVLVAATDGTLAADIRPLVRLSVSVLVEHEGKRERGASGGGGRYGYEYFLEIHQGQVLAEQYAKEAVRMALVNLSAIAAPAGMMPVVLGAGWPGVLLHEAVGHGLEGDFNRRGTSVFSGQIGELVASPLCTVVDDGTIAGRRGSLAIDDEGVPGQYNVLIENGILKNYMQDKLNARLMGVAPTGNARRESYAHLPMPRMTNTYMLPGTSTPEEIISSVDKGIYAPNFGGGQVDITSGKFVFSTSEAYLIENGKITSPVKGATLIGSGVEAMQQISMVGNDLALDKGVGVCGKEGQSVPVGVGQPTLKLDKMTVGGTA</sequence>
<dbReference type="Proteomes" id="UP000005012">
    <property type="component" value="Chromosome"/>
</dbReference>
<reference evidence="10" key="2">
    <citation type="submission" date="2012-04" db="EMBL/GenBank/DDBJ databases">
        <title>Complete genome sequence of Providencia stuartii clinical isolate MRSN 2154.</title>
        <authorList>
            <person name="Clifford R.J."/>
            <person name="Hang J."/>
            <person name="Riley M.C."/>
            <person name="Onmus-Leone F."/>
            <person name="Kuschner R.A."/>
            <person name="Lesho E.P."/>
            <person name="Waterman P.E."/>
        </authorList>
    </citation>
    <scope>NUCLEOTIDE SEQUENCE [LARGE SCALE GENOMIC DNA]</scope>
    <source>
        <strain evidence="10">MRSN 2154</strain>
    </source>
</reference>
<dbReference type="AlphaFoldDB" id="A0A140NMC8"/>
<organism evidence="9 10">
    <name type="scientific">Providencia stuartii (strain MRSN 2154)</name>
    <dbReference type="NCBI Taxonomy" id="1157951"/>
    <lineage>
        <taxon>Bacteria</taxon>
        <taxon>Pseudomonadati</taxon>
        <taxon>Pseudomonadota</taxon>
        <taxon>Gammaproteobacteria</taxon>
        <taxon>Enterobacterales</taxon>
        <taxon>Morganellaceae</taxon>
        <taxon>Providencia</taxon>
    </lineage>
</organism>
<comment type="similarity">
    <text evidence="1">Belongs to the peptidase U62 family.</text>
</comment>
<keyword evidence="3" id="KW-0378">Hydrolase</keyword>
<dbReference type="GO" id="GO:0006508">
    <property type="term" value="P:proteolysis"/>
    <property type="evidence" value="ECO:0007669"/>
    <property type="project" value="UniProtKB-KW"/>
</dbReference>
<comment type="function">
    <text evidence="5">Metalloprotease involved in CcdA degradation. Suppresses the inhibitory activity of the carbon storage regulator (CsrA).</text>
</comment>
<dbReference type="PANTHER" id="PTHR30624:SF4">
    <property type="entry name" value="METALLOPROTEASE TLDD"/>
    <property type="match status" value="1"/>
</dbReference>
<evidence type="ECO:0000256" key="3">
    <source>
        <dbReference type="ARBA" id="ARBA00022801"/>
    </source>
</evidence>
<evidence type="ECO:0000313" key="10">
    <source>
        <dbReference type="Proteomes" id="UP000005012"/>
    </source>
</evidence>
<evidence type="ECO:0000256" key="5">
    <source>
        <dbReference type="ARBA" id="ARBA00025682"/>
    </source>
</evidence>
<protein>
    <submittedName>
        <fullName evidence="9">Protease TldD</fullName>
    </submittedName>
</protein>
<dbReference type="RefSeq" id="WP_014657565.1">
    <property type="nucleotide sequence ID" value="NC_017731.1"/>
</dbReference>
<keyword evidence="2 9" id="KW-0645">Protease</keyword>
<dbReference type="PANTHER" id="PTHR30624">
    <property type="entry name" value="UNCHARACTERIZED PROTEIN TLDD AND PMBA"/>
    <property type="match status" value="1"/>
</dbReference>
<dbReference type="Pfam" id="PF19290">
    <property type="entry name" value="PmbA_TldD_2nd"/>
    <property type="match status" value="1"/>
</dbReference>
<proteinExistence type="inferred from homology"/>
<dbReference type="Pfam" id="PF19289">
    <property type="entry name" value="PmbA_TldD_3rd"/>
    <property type="match status" value="1"/>
</dbReference>
<dbReference type="HOGENOM" id="CLU_026425_1_0_6"/>
<evidence type="ECO:0000313" key="9">
    <source>
        <dbReference type="EMBL" id="AFH94629.1"/>
    </source>
</evidence>
<feature type="domain" description="Metalloprotease TldD/E central" evidence="8">
    <location>
        <begin position="125"/>
        <end position="238"/>
    </location>
</feature>
<dbReference type="InterPro" id="IPR036059">
    <property type="entry name" value="TldD/PmbA_sf"/>
</dbReference>
<dbReference type="NCBIfam" id="NF008006">
    <property type="entry name" value="PRK10735.1"/>
    <property type="match status" value="1"/>
</dbReference>
<dbReference type="PATRIC" id="fig|1157951.4.peg.2812"/>
<gene>
    <name evidence="9" type="primary">tldD</name>
    <name evidence="9" type="ordered locus">S70_13985</name>
</gene>
<dbReference type="FunFam" id="3.30.2290.10:FF:000001">
    <property type="entry name" value="Metalloprotease TldD homolog"/>
    <property type="match status" value="1"/>
</dbReference>
<dbReference type="PIRSF" id="PIRSF004919">
    <property type="entry name" value="TldD"/>
    <property type="match status" value="1"/>
</dbReference>
<evidence type="ECO:0000256" key="2">
    <source>
        <dbReference type="ARBA" id="ARBA00022670"/>
    </source>
</evidence>
<dbReference type="Pfam" id="PF01523">
    <property type="entry name" value="PmbA_TldD_1st"/>
    <property type="match status" value="1"/>
</dbReference>
<dbReference type="SUPFAM" id="SSF111283">
    <property type="entry name" value="Putative modulator of DNA gyrase, PmbA/TldD"/>
    <property type="match status" value="1"/>
</dbReference>
<feature type="domain" description="Metalloprotease TldD/E C-terminal" evidence="7">
    <location>
        <begin position="246"/>
        <end position="479"/>
    </location>
</feature>
<dbReference type="EMBL" id="CP003488">
    <property type="protein sequence ID" value="AFH94629.1"/>
    <property type="molecule type" value="Genomic_DNA"/>
</dbReference>
<dbReference type="GO" id="GO:0008237">
    <property type="term" value="F:metallopeptidase activity"/>
    <property type="evidence" value="ECO:0007669"/>
    <property type="project" value="UniProtKB-KW"/>
</dbReference>
<accession>A0A140NMC8</accession>
<dbReference type="InterPro" id="IPR045570">
    <property type="entry name" value="Metalloprtase-TldD/E_cen_dom"/>
</dbReference>
<dbReference type="InterPro" id="IPR035068">
    <property type="entry name" value="TldD/PmbA_N"/>
</dbReference>
<dbReference type="OrthoDB" id="9803213at2"/>
<evidence type="ECO:0000256" key="4">
    <source>
        <dbReference type="ARBA" id="ARBA00023049"/>
    </source>
</evidence>
<dbReference type="GeneID" id="93520650"/>
<reference evidence="9 10" key="1">
    <citation type="journal article" date="2012" name="J. Bacteriol.">
        <title>Complete Genome Sequence of Providencia stuartii Clinical Isolate MRSN 2154.</title>
        <authorList>
            <person name="Clifford R.J."/>
            <person name="Hang J."/>
            <person name="Riley M.C."/>
            <person name="Onmus-Leone F."/>
            <person name="Kuschner R.A."/>
            <person name="Lesho E.P."/>
            <person name="Waterman P.E."/>
        </authorList>
    </citation>
    <scope>NUCLEOTIDE SEQUENCE [LARGE SCALE GENOMIC DNA]</scope>
    <source>
        <strain evidence="9 10">MRSN 2154</strain>
    </source>
</reference>
<name>A0A140NMC8_PROSM</name>
<evidence type="ECO:0000256" key="1">
    <source>
        <dbReference type="ARBA" id="ARBA00005836"/>
    </source>
</evidence>
<evidence type="ECO:0000259" key="7">
    <source>
        <dbReference type="Pfam" id="PF19289"/>
    </source>
</evidence>
<evidence type="ECO:0000259" key="8">
    <source>
        <dbReference type="Pfam" id="PF19290"/>
    </source>
</evidence>
<keyword evidence="4" id="KW-0482">Metalloprotease</keyword>
<feature type="domain" description="Metalloprotease TldD/E N-terminal" evidence="6">
    <location>
        <begin position="36"/>
        <end position="98"/>
    </location>
</feature>
<evidence type="ECO:0000259" key="6">
    <source>
        <dbReference type="Pfam" id="PF01523"/>
    </source>
</evidence>